<proteinExistence type="predicted"/>
<sequence>MMKPISAAILNIRGAAPGTATIGNGATNLSKNIIRVANIAYNISQVEQKSGFLLVTGEKGFNKSACLHMLGQQISRVFSGKHLYPGVFISKDAASEFEKTISTHYKTLSGHIDLQQYTNDVNCGAAVGIVARQQENLILDEITLSAFKKVYITGHGAAGTNVLASGDSVFSAKQLVDILVANKVLEVIKDIRISSCYSADKRNPNSFKNEDIDKANRNAGFFERMVFGERDSFIERVANEIWSRGYTDVKVSGYHGAGVFYAGEIPLTHLRSTTIPPTITVKRKSVRVTLESPID</sequence>
<dbReference type="EMBL" id="CP034705">
    <property type="protein sequence ID" value="AZT03622.1"/>
    <property type="molecule type" value="Genomic_DNA"/>
</dbReference>
<evidence type="ECO:0000313" key="4">
    <source>
        <dbReference type="EMBL" id="AZT28817.1"/>
    </source>
</evidence>
<gene>
    <name evidence="4" type="ORF">ELZ69_10665</name>
    <name evidence="3" type="ORF">ELZ75_10680</name>
    <name evidence="1" type="ORF">ELZ95_10670</name>
    <name evidence="2" type="ORF">ELZ96_10680</name>
</gene>
<dbReference type="AlphaFoldDB" id="A0A3Q9M3W3"/>
<evidence type="ECO:0000313" key="3">
    <source>
        <dbReference type="EMBL" id="AZT11963.1"/>
    </source>
</evidence>
<protein>
    <submittedName>
        <fullName evidence="4">Uncharacterized protein</fullName>
    </submittedName>
</protein>
<dbReference type="EMBL" id="CP034722">
    <property type="protein sequence ID" value="AZT28817.1"/>
    <property type="molecule type" value="Genomic_DNA"/>
</dbReference>
<name>A0A3Q9M3W3_SALET</name>
<dbReference type="RefSeq" id="WP_071055155.1">
    <property type="nucleotide sequence ID" value="NZ_CP034705.1"/>
</dbReference>
<dbReference type="EMBL" id="CP034706">
    <property type="protein sequence ID" value="AZS95376.1"/>
    <property type="molecule type" value="Genomic_DNA"/>
</dbReference>
<evidence type="ECO:0000313" key="2">
    <source>
        <dbReference type="EMBL" id="AZT03622.1"/>
    </source>
</evidence>
<evidence type="ECO:0000313" key="1">
    <source>
        <dbReference type="EMBL" id="AZS95376.1"/>
    </source>
</evidence>
<dbReference type="EMBL" id="CP034718">
    <property type="protein sequence ID" value="AZT11963.1"/>
    <property type="molecule type" value="Genomic_DNA"/>
</dbReference>
<accession>A0A3Q9M3W3</accession>
<reference evidence="4" key="1">
    <citation type="submission" date="2018-12" db="EMBL/GenBank/DDBJ databases">
        <title>Complete genome sequences of twenty non-typhoidal Salmonella isolates from Rwanda.</title>
        <authorList>
            <person name="Byukusenge M."/>
            <person name="Li L."/>
            <person name="Subhashinie K."/>
            <person name="Nzayirambaho M."/>
            <person name="Kuchipudi S.V."/>
            <person name="Jayarao B.M."/>
        </authorList>
    </citation>
    <scope>NUCLEOTIDE SEQUENCE</scope>
    <source>
        <strain evidence="4">RSE02</strain>
        <strain evidence="3">RSE08</strain>
        <strain evidence="1">RSE28</strain>
        <strain evidence="2">RSE29</strain>
    </source>
</reference>
<organism evidence="4">
    <name type="scientific">Salmonella enterica subsp. enterica serovar Moero</name>
    <dbReference type="NCBI Taxonomy" id="2500154"/>
    <lineage>
        <taxon>Bacteria</taxon>
        <taxon>Pseudomonadati</taxon>
        <taxon>Pseudomonadota</taxon>
        <taxon>Gammaproteobacteria</taxon>
        <taxon>Enterobacterales</taxon>
        <taxon>Enterobacteriaceae</taxon>
        <taxon>Salmonella</taxon>
    </lineage>
</organism>